<dbReference type="CDD" id="cd02440">
    <property type="entry name" value="AdoMet_MTases"/>
    <property type="match status" value="1"/>
</dbReference>
<proteinExistence type="predicted"/>
<dbReference type="InterPro" id="IPR029063">
    <property type="entry name" value="SAM-dependent_MTases_sf"/>
</dbReference>
<gene>
    <name evidence="3" type="ORF">A1D17_21410</name>
</gene>
<evidence type="ECO:0000313" key="4">
    <source>
        <dbReference type="Proteomes" id="UP000076489"/>
    </source>
</evidence>
<protein>
    <submittedName>
        <fullName evidence="3">SAM-dependent methyltransferase</fullName>
    </submittedName>
</protein>
<dbReference type="GO" id="GO:0032259">
    <property type="term" value="P:methylation"/>
    <property type="evidence" value="ECO:0007669"/>
    <property type="project" value="UniProtKB-KW"/>
</dbReference>
<dbReference type="SUPFAM" id="SSF53335">
    <property type="entry name" value="S-adenosyl-L-methionine-dependent methyltransferases"/>
    <property type="match status" value="1"/>
</dbReference>
<dbReference type="Gene3D" id="3.40.50.150">
    <property type="entry name" value="Vaccinia Virus protein VP39"/>
    <property type="match status" value="1"/>
</dbReference>
<dbReference type="AlphaFoldDB" id="A0A166QIV5"/>
<dbReference type="RefSeq" id="WP_063343925.1">
    <property type="nucleotide sequence ID" value="NZ_LUKJ01000003.1"/>
</dbReference>
<feature type="domain" description="Methyltransferase" evidence="2">
    <location>
        <begin position="66"/>
        <end position="160"/>
    </location>
</feature>
<reference evidence="4" key="1">
    <citation type="submission" date="2016-03" db="EMBL/GenBank/DDBJ databases">
        <authorList>
            <person name="Ray J."/>
            <person name="Price M."/>
            <person name="Deutschbauer A."/>
        </authorList>
    </citation>
    <scope>NUCLEOTIDE SEQUENCE [LARGE SCALE GENOMIC DNA]</scope>
    <source>
        <strain evidence="4">FW300-N1B4</strain>
    </source>
</reference>
<dbReference type="PANTHER" id="PTHR43861">
    <property type="entry name" value="TRANS-ACONITATE 2-METHYLTRANSFERASE-RELATED"/>
    <property type="match status" value="1"/>
</dbReference>
<name>A0A166QIV5_PSEFL</name>
<sequence length="227" mass="25491">MPTRALAHVRAAPSAIELEFARRYDQEHARVCLQSRPRGLAGRLTFWRDEQLVRNALQVAGEPGLILDVACGVGRFWSILAEHANRVILASDPSQDMLDHARTHHPQHLLERIKTFQSSAFTIGLSANAVDCIFCMQLFQHITSPEHRLALLGEFHRVSRDTVIVAVRVDAHFKLRQSGVNGAQSQPQASKAELEAEFRQAGFRLLSHQDFLPGCARMRVYVLRKGS</sequence>
<dbReference type="InterPro" id="IPR041698">
    <property type="entry name" value="Methyltransf_25"/>
</dbReference>
<dbReference type="Pfam" id="PF13649">
    <property type="entry name" value="Methyltransf_25"/>
    <property type="match status" value="1"/>
</dbReference>
<dbReference type="Proteomes" id="UP000076489">
    <property type="component" value="Unassembled WGS sequence"/>
</dbReference>
<dbReference type="EMBL" id="LUKJ01000003">
    <property type="protein sequence ID" value="KZN20331.1"/>
    <property type="molecule type" value="Genomic_DNA"/>
</dbReference>
<evidence type="ECO:0000259" key="2">
    <source>
        <dbReference type="Pfam" id="PF13649"/>
    </source>
</evidence>
<keyword evidence="1 3" id="KW-0808">Transferase</keyword>
<evidence type="ECO:0000313" key="3">
    <source>
        <dbReference type="EMBL" id="KZN20331.1"/>
    </source>
</evidence>
<evidence type="ECO:0000256" key="1">
    <source>
        <dbReference type="ARBA" id="ARBA00022679"/>
    </source>
</evidence>
<reference evidence="3 4" key="2">
    <citation type="journal article" date="2018" name="Nature">
        <title>Mutant phenotypes for thousands of bacterial genes of unknown function.</title>
        <authorList>
            <person name="Price M.N."/>
            <person name="Wetmore K.M."/>
            <person name="Waters R.J."/>
            <person name="Callaghan M."/>
            <person name="Ray J."/>
            <person name="Liu H."/>
            <person name="Kuehl J.V."/>
            <person name="Melnyk R.A."/>
            <person name="Lamson J.S."/>
            <person name="Suh Y."/>
            <person name="Carlson H.K."/>
            <person name="Esquivel Z."/>
            <person name="Sadeeshkumar H."/>
            <person name="Chakraborty R."/>
            <person name="Zane G.M."/>
            <person name="Rubin B.E."/>
            <person name="Wall J.D."/>
            <person name="Visel A."/>
            <person name="Bristow J."/>
            <person name="Blow M.J."/>
            <person name="Arkin A.P."/>
            <person name="Deutschbauer A.M."/>
        </authorList>
    </citation>
    <scope>NUCLEOTIDE SEQUENCE [LARGE SCALE GENOMIC DNA]</scope>
    <source>
        <strain evidence="3 4">FW300-N1B4</strain>
    </source>
</reference>
<accession>A0A166QIV5</accession>
<keyword evidence="3" id="KW-0489">Methyltransferase</keyword>
<organism evidence="3 4">
    <name type="scientific">Pseudomonas fluorescens</name>
    <dbReference type="NCBI Taxonomy" id="294"/>
    <lineage>
        <taxon>Bacteria</taxon>
        <taxon>Pseudomonadati</taxon>
        <taxon>Pseudomonadota</taxon>
        <taxon>Gammaproteobacteria</taxon>
        <taxon>Pseudomonadales</taxon>
        <taxon>Pseudomonadaceae</taxon>
        <taxon>Pseudomonas</taxon>
    </lineage>
</organism>
<dbReference type="GO" id="GO:0008168">
    <property type="term" value="F:methyltransferase activity"/>
    <property type="evidence" value="ECO:0007669"/>
    <property type="project" value="UniProtKB-KW"/>
</dbReference>
<comment type="caution">
    <text evidence="3">The sequence shown here is derived from an EMBL/GenBank/DDBJ whole genome shotgun (WGS) entry which is preliminary data.</text>
</comment>